<proteinExistence type="inferred from homology"/>
<name>A0A1W0D308_9NEIS</name>
<comment type="catalytic activity">
    <reaction evidence="4 5">
        <text>(S)-ureidoglycolate = urea + glyoxylate</text>
        <dbReference type="Rhea" id="RHEA:11304"/>
        <dbReference type="ChEBI" id="CHEBI:16199"/>
        <dbReference type="ChEBI" id="CHEBI:36655"/>
        <dbReference type="ChEBI" id="CHEBI:57296"/>
        <dbReference type="EC" id="4.3.2.3"/>
    </reaction>
</comment>
<dbReference type="HAMAP" id="MF_00616">
    <property type="entry name" value="Ureidogly_lyase"/>
    <property type="match status" value="1"/>
</dbReference>
<comment type="pathway">
    <text evidence="5">Nitrogen metabolism; (S)-allantoin degradation.</text>
</comment>
<dbReference type="InterPro" id="IPR011051">
    <property type="entry name" value="RmlC_Cupin_sf"/>
</dbReference>
<dbReference type="Pfam" id="PF04115">
    <property type="entry name" value="Ureidogly_lyase"/>
    <property type="match status" value="1"/>
</dbReference>
<dbReference type="PIRSF" id="PIRSF017306">
    <property type="entry name" value="Ureidogly_hydro"/>
    <property type="match status" value="1"/>
</dbReference>
<dbReference type="GO" id="GO:0006145">
    <property type="term" value="P:purine nucleobase catabolic process"/>
    <property type="evidence" value="ECO:0007669"/>
    <property type="project" value="UniProtKB-UniRule"/>
</dbReference>
<comment type="function">
    <text evidence="5">Catalyzes the catabolism of the allantoin degradation intermediate (S)-ureidoglycolate, generating urea and glyoxylate. Involved in the utilization of allantoin as nitrogen source.</text>
</comment>
<dbReference type="GO" id="GO:0000256">
    <property type="term" value="P:allantoin catabolic process"/>
    <property type="evidence" value="ECO:0007669"/>
    <property type="project" value="UniProtKB-UniRule"/>
</dbReference>
<evidence type="ECO:0000256" key="3">
    <source>
        <dbReference type="ARBA" id="ARBA00023239"/>
    </source>
</evidence>
<evidence type="ECO:0000256" key="4">
    <source>
        <dbReference type="ARBA" id="ARBA00047684"/>
    </source>
</evidence>
<dbReference type="Proteomes" id="UP000192721">
    <property type="component" value="Unassembled WGS sequence"/>
</dbReference>
<dbReference type="GO" id="GO:0004848">
    <property type="term" value="F:ureidoglycolate hydrolase activity"/>
    <property type="evidence" value="ECO:0007669"/>
    <property type="project" value="InterPro"/>
</dbReference>
<sequence>MTILSLEPLTKQAFAPFGDVIEADGSDWFPINQGSTRRYHRLGLIDVAGDGGLPGISMARGDAHHLPLEIRMLERHPLGSQAFIPCNGVPCVVVVAPACVGDRPDESRIRAFLARGDQGVNYHRGTWHHPLTCLERAGDFILLDRIGAGDNCDEAMLSQSYLIQSVGAG</sequence>
<accession>A0A1W0D308</accession>
<dbReference type="EMBL" id="MUKV01000008">
    <property type="protein sequence ID" value="OQS41374.1"/>
    <property type="molecule type" value="Genomic_DNA"/>
</dbReference>
<evidence type="ECO:0000256" key="2">
    <source>
        <dbReference type="ARBA" id="ARBA00022631"/>
    </source>
</evidence>
<comment type="similarity">
    <text evidence="5">Belongs to the ureidoglycolate lyase family.</text>
</comment>
<evidence type="ECO:0000256" key="5">
    <source>
        <dbReference type="HAMAP-Rule" id="MF_00616"/>
    </source>
</evidence>
<dbReference type="NCBIfam" id="NF009932">
    <property type="entry name" value="PRK13395.1"/>
    <property type="match status" value="1"/>
</dbReference>
<dbReference type="InterPro" id="IPR047233">
    <property type="entry name" value="UAH_cupin"/>
</dbReference>
<dbReference type="InterPro" id="IPR023525">
    <property type="entry name" value="Ureidogly_lyase_bac"/>
</dbReference>
<dbReference type="CDD" id="cd20298">
    <property type="entry name" value="cupin_UAH"/>
    <property type="match status" value="1"/>
</dbReference>
<reference evidence="6 7" key="1">
    <citation type="submission" date="2017-02" db="EMBL/GenBank/DDBJ databases">
        <title>Chromobacterium haemolyticum H5244.</title>
        <authorList>
            <person name="Gulvik C.A."/>
        </authorList>
    </citation>
    <scope>NUCLEOTIDE SEQUENCE [LARGE SCALE GENOMIC DNA]</scope>
    <source>
        <strain evidence="6 7">H5244</strain>
    </source>
</reference>
<gene>
    <name evidence="5" type="primary">allA</name>
    <name evidence="6" type="ORF">B0T45_08825</name>
</gene>
<dbReference type="EC" id="4.3.2.3" evidence="5"/>
<protein>
    <recommendedName>
        <fullName evidence="5">Ureidoglycolate lyase</fullName>
        <ecNumber evidence="5">4.3.2.3</ecNumber>
    </recommendedName>
    <alternativeName>
        <fullName evidence="5">Ureidoglycolatase</fullName>
    </alternativeName>
</protein>
<evidence type="ECO:0000256" key="1">
    <source>
        <dbReference type="ARBA" id="ARBA00011738"/>
    </source>
</evidence>
<keyword evidence="2 5" id="KW-0659">Purine metabolism</keyword>
<evidence type="ECO:0000313" key="6">
    <source>
        <dbReference type="EMBL" id="OQS41374.1"/>
    </source>
</evidence>
<dbReference type="RefSeq" id="WP_043638238.1">
    <property type="nucleotide sequence ID" value="NZ_MUKV01000008.1"/>
</dbReference>
<organism evidence="6 7">
    <name type="scientific">Chromobacterium haemolyticum</name>
    <dbReference type="NCBI Taxonomy" id="394935"/>
    <lineage>
        <taxon>Bacteria</taxon>
        <taxon>Pseudomonadati</taxon>
        <taxon>Pseudomonadota</taxon>
        <taxon>Betaproteobacteria</taxon>
        <taxon>Neisseriales</taxon>
        <taxon>Chromobacteriaceae</taxon>
        <taxon>Chromobacterium</taxon>
    </lineage>
</organism>
<dbReference type="InterPro" id="IPR007247">
    <property type="entry name" value="Ureidogly_lyase"/>
</dbReference>
<dbReference type="GO" id="GO:0050385">
    <property type="term" value="F:ureidoglycolate lyase activity"/>
    <property type="evidence" value="ECO:0007669"/>
    <property type="project" value="UniProtKB-UniRule"/>
</dbReference>
<comment type="caution">
    <text evidence="6">The sequence shown here is derived from an EMBL/GenBank/DDBJ whole genome shotgun (WGS) entry which is preliminary data.</text>
</comment>
<dbReference type="InterPro" id="IPR024060">
    <property type="entry name" value="Ureidoglycolate_lyase_dom_sf"/>
</dbReference>
<dbReference type="AlphaFoldDB" id="A0A1W0D308"/>
<dbReference type="PANTHER" id="PTHR21221:SF1">
    <property type="entry name" value="UREIDOGLYCOLATE LYASE"/>
    <property type="match status" value="1"/>
</dbReference>
<dbReference type="PANTHER" id="PTHR21221">
    <property type="entry name" value="UREIDOGLYCOLATE HYDROLASE"/>
    <property type="match status" value="1"/>
</dbReference>
<comment type="cofactor">
    <cofactor evidence="5">
        <name>Ni(2+)</name>
        <dbReference type="ChEBI" id="CHEBI:49786"/>
    </cofactor>
</comment>
<keyword evidence="3 5" id="KW-0456">Lyase</keyword>
<evidence type="ECO:0000313" key="7">
    <source>
        <dbReference type="Proteomes" id="UP000192721"/>
    </source>
</evidence>
<dbReference type="Gene3D" id="2.60.120.480">
    <property type="entry name" value="Ureidoglycolate hydrolase"/>
    <property type="match status" value="1"/>
</dbReference>
<comment type="subunit">
    <text evidence="1 5">Homodimer.</text>
</comment>
<dbReference type="UniPathway" id="UPA00395"/>
<keyword evidence="6" id="KW-0378">Hydrolase</keyword>
<dbReference type="SUPFAM" id="SSF51182">
    <property type="entry name" value="RmlC-like cupins"/>
    <property type="match status" value="1"/>
</dbReference>